<sequence>MKQTVSILLRKQEGGVVRLAGMLYRRGYEIEHLLVAPDRQANHMRVVATVCCDRFGPGQLLRQVGKLMDVVTAEVL</sequence>
<dbReference type="InterPro" id="IPR045865">
    <property type="entry name" value="ACT-like_dom_sf"/>
</dbReference>
<name>F7NLI6_9FIRM</name>
<dbReference type="EMBL" id="AFGF01000135">
    <property type="protein sequence ID" value="EGO63081.1"/>
    <property type="molecule type" value="Genomic_DNA"/>
</dbReference>
<dbReference type="Gene3D" id="3.30.70.260">
    <property type="match status" value="1"/>
</dbReference>
<evidence type="ECO:0000313" key="2">
    <source>
        <dbReference type="Proteomes" id="UP000003240"/>
    </source>
</evidence>
<dbReference type="Proteomes" id="UP000003240">
    <property type="component" value="Unassembled WGS sequence"/>
</dbReference>
<proteinExistence type="predicted"/>
<dbReference type="RefSeq" id="WP_004096923.1">
    <property type="nucleotide sequence ID" value="NZ_AFGF01000135.1"/>
</dbReference>
<evidence type="ECO:0008006" key="3">
    <source>
        <dbReference type="Google" id="ProtNLM"/>
    </source>
</evidence>
<keyword evidence="2" id="KW-1185">Reference proteome</keyword>
<reference evidence="1 2" key="1">
    <citation type="journal article" date="2011" name="EMBO J.">
        <title>Structural diversity of bacterial flagellar motors.</title>
        <authorList>
            <person name="Chen S."/>
            <person name="Beeby M."/>
            <person name="Murphy G.E."/>
            <person name="Leadbetter J.R."/>
            <person name="Hendrixson D.R."/>
            <person name="Briegel A."/>
            <person name="Li Z."/>
            <person name="Shi J."/>
            <person name="Tocheva E.I."/>
            <person name="Muller A."/>
            <person name="Dobro M.J."/>
            <person name="Jensen G.J."/>
        </authorList>
    </citation>
    <scope>NUCLEOTIDE SEQUENCE [LARGE SCALE GENOMIC DNA]</scope>
    <source>
        <strain evidence="1 2">DSM 6540</strain>
    </source>
</reference>
<dbReference type="Pfam" id="PF13710">
    <property type="entry name" value="ACT_5"/>
    <property type="match status" value="1"/>
</dbReference>
<gene>
    <name evidence="1" type="ORF">ALO_14792</name>
</gene>
<protein>
    <recommendedName>
        <fullName evidence="3">Acetolactate synthase</fullName>
    </recommendedName>
</protein>
<organism evidence="1 2">
    <name type="scientific">Acetonema longum DSM 6540</name>
    <dbReference type="NCBI Taxonomy" id="1009370"/>
    <lineage>
        <taxon>Bacteria</taxon>
        <taxon>Bacillati</taxon>
        <taxon>Bacillota</taxon>
        <taxon>Negativicutes</taxon>
        <taxon>Acetonemataceae</taxon>
        <taxon>Acetonema</taxon>
    </lineage>
</organism>
<accession>F7NLI6</accession>
<comment type="caution">
    <text evidence="1">The sequence shown here is derived from an EMBL/GenBank/DDBJ whole genome shotgun (WGS) entry which is preliminary data.</text>
</comment>
<dbReference type="OrthoDB" id="9787365at2"/>
<evidence type="ECO:0000313" key="1">
    <source>
        <dbReference type="EMBL" id="EGO63081.1"/>
    </source>
</evidence>
<dbReference type="AlphaFoldDB" id="F7NLI6"/>
<dbReference type="STRING" id="1009370.ALO_14792"/>
<dbReference type="eggNOG" id="COG0440">
    <property type="taxonomic scope" value="Bacteria"/>
</dbReference>
<dbReference type="SUPFAM" id="SSF55021">
    <property type="entry name" value="ACT-like"/>
    <property type="match status" value="1"/>
</dbReference>